<feature type="compositionally biased region" description="Acidic residues" evidence="1">
    <location>
        <begin position="460"/>
        <end position="476"/>
    </location>
</feature>
<feature type="region of interest" description="Disordered" evidence="1">
    <location>
        <begin position="418"/>
        <end position="437"/>
    </location>
</feature>
<comment type="caution">
    <text evidence="2">The sequence shown here is derived from an EMBL/GenBank/DDBJ whole genome shotgun (WGS) entry which is preliminary data.</text>
</comment>
<dbReference type="InterPro" id="IPR032675">
    <property type="entry name" value="LRR_dom_sf"/>
</dbReference>
<feature type="compositionally biased region" description="Low complexity" evidence="1">
    <location>
        <begin position="493"/>
        <end position="504"/>
    </location>
</feature>
<dbReference type="AlphaFoldDB" id="A0AA38P0X4"/>
<dbReference type="SUPFAM" id="SSF52058">
    <property type="entry name" value="L domain-like"/>
    <property type="match status" value="1"/>
</dbReference>
<reference evidence="2" key="1">
    <citation type="submission" date="2022-08" db="EMBL/GenBank/DDBJ databases">
        <authorList>
            <consortium name="DOE Joint Genome Institute"/>
            <person name="Min B."/>
            <person name="Riley R."/>
            <person name="Sierra-Patev S."/>
            <person name="Naranjo-Ortiz M."/>
            <person name="Looney B."/>
            <person name="Konkel Z."/>
            <person name="Slot J.C."/>
            <person name="Sakamoto Y."/>
            <person name="Steenwyk J.L."/>
            <person name="Rokas A."/>
            <person name="Carro J."/>
            <person name="Camarero S."/>
            <person name="Ferreira P."/>
            <person name="Molpeceres G."/>
            <person name="Ruiz-Duenas F.J."/>
            <person name="Serrano A."/>
            <person name="Henrissat B."/>
            <person name="Drula E."/>
            <person name="Hughes K.W."/>
            <person name="Mata J.L."/>
            <person name="Ishikawa N.K."/>
            <person name="Vargas-Isla R."/>
            <person name="Ushijima S."/>
            <person name="Smith C.A."/>
            <person name="Ahrendt S."/>
            <person name="Andreopoulos W."/>
            <person name="He G."/>
            <person name="Labutti K."/>
            <person name="Lipzen A."/>
            <person name="Ng V."/>
            <person name="Sandor L."/>
            <person name="Barry K."/>
            <person name="Martinez A.T."/>
            <person name="Xiao Y."/>
            <person name="Gibbons J.G."/>
            <person name="Terashima K."/>
            <person name="Hibbett D.S."/>
            <person name="Grigoriev I.V."/>
        </authorList>
    </citation>
    <scope>NUCLEOTIDE SEQUENCE</scope>
    <source>
        <strain evidence="2">TFB9207</strain>
    </source>
</reference>
<dbReference type="Proteomes" id="UP001163846">
    <property type="component" value="Unassembled WGS sequence"/>
</dbReference>
<accession>A0AA38P0X4</accession>
<proteinExistence type="predicted"/>
<evidence type="ECO:0000313" key="2">
    <source>
        <dbReference type="EMBL" id="KAJ3834111.1"/>
    </source>
</evidence>
<organism evidence="2 3">
    <name type="scientific">Lentinula raphanica</name>
    <dbReference type="NCBI Taxonomy" id="153919"/>
    <lineage>
        <taxon>Eukaryota</taxon>
        <taxon>Fungi</taxon>
        <taxon>Dikarya</taxon>
        <taxon>Basidiomycota</taxon>
        <taxon>Agaricomycotina</taxon>
        <taxon>Agaricomycetes</taxon>
        <taxon>Agaricomycetidae</taxon>
        <taxon>Agaricales</taxon>
        <taxon>Marasmiineae</taxon>
        <taxon>Omphalotaceae</taxon>
        <taxon>Lentinula</taxon>
    </lineage>
</organism>
<evidence type="ECO:0008006" key="4">
    <source>
        <dbReference type="Google" id="ProtNLM"/>
    </source>
</evidence>
<evidence type="ECO:0000313" key="3">
    <source>
        <dbReference type="Proteomes" id="UP001163846"/>
    </source>
</evidence>
<feature type="region of interest" description="Disordered" evidence="1">
    <location>
        <begin position="445"/>
        <end position="530"/>
    </location>
</feature>
<feature type="compositionally biased region" description="Low complexity" evidence="1">
    <location>
        <begin position="449"/>
        <end position="459"/>
    </location>
</feature>
<protein>
    <recommendedName>
        <fullName evidence="4">F-box domain-containing protein</fullName>
    </recommendedName>
</protein>
<dbReference type="EMBL" id="MU806581">
    <property type="protein sequence ID" value="KAJ3834111.1"/>
    <property type="molecule type" value="Genomic_DNA"/>
</dbReference>
<name>A0AA38P0X4_9AGAR</name>
<evidence type="ECO:0000256" key="1">
    <source>
        <dbReference type="SAM" id="MobiDB-lite"/>
    </source>
</evidence>
<sequence length="619" mass="69933">MQNTEINRPQLNPHIKRIPAEIWTEIFRCYCAEDADLHVHPAFSVELDPSQYGLHTQLQTVTRTCGRWREIVFSNQIFWSSFFLCLDYVSEIKQIDYLLEALSRSGTTKLRLEILMRDDIEYTNALSSSRYKVIAALIANTNRWQEVCLELAPPIFSRLVRELRTTDIPPEGYFPNLERLDCMIQIKRTVVDNEPDPKHLFLYHCIFNPCPALTQLSFFNAWTTRTPFDYSRLTSLKLSVFEGSSLSTLLSRCPCLQSLSLEECHILRLDNPGSESEPFCHQSITTLILPTYFPNRFHDVAWADVRFPNLDTLHIIESREGGFQALLDMLIESKCNLQTMKLGELPEKSFRELLAIAPSLKFLTLDSYYLSCIANLHRVFRPLYGTASGTPVPDLCSLKVEIFPSHWRLDLDLVRKARSEPRNQPYPYPAGPAPTLEDADRAAIDSDPEYSGSSSSEPTSDADSEAANESESDDTDSDARSEAEPEADSGAANSNTDETVSDTSSEADSEADSHTPDLQATPGADSEVNRQEEMMTALTEKPQYIAGAFVLLEHLRLMMVSRRKDPTLVRITPKPYVNPPPFDDNADVITHLPAYLLAVDDLGMDVLALVVVELYWNTT</sequence>
<dbReference type="Gene3D" id="3.80.10.10">
    <property type="entry name" value="Ribonuclease Inhibitor"/>
    <property type="match status" value="1"/>
</dbReference>
<gene>
    <name evidence="2" type="ORF">F5878DRAFT_728411</name>
</gene>
<keyword evidence="3" id="KW-1185">Reference proteome</keyword>